<organism evidence="2 3">
    <name type="scientific">Streptomyces siamensis</name>
    <dbReference type="NCBI Taxonomy" id="1274986"/>
    <lineage>
        <taxon>Bacteria</taxon>
        <taxon>Bacillati</taxon>
        <taxon>Actinomycetota</taxon>
        <taxon>Actinomycetes</taxon>
        <taxon>Kitasatosporales</taxon>
        <taxon>Streptomycetaceae</taxon>
        <taxon>Streptomyces</taxon>
    </lineage>
</organism>
<reference evidence="3" key="1">
    <citation type="journal article" date="2019" name="Int. J. Syst. Evol. Microbiol.">
        <title>The Global Catalogue of Microorganisms (GCM) 10K type strain sequencing project: providing services to taxonomists for standard genome sequencing and annotation.</title>
        <authorList>
            <consortium name="The Broad Institute Genomics Platform"/>
            <consortium name="The Broad Institute Genome Sequencing Center for Infectious Disease"/>
            <person name="Wu L."/>
            <person name="Ma J."/>
        </authorList>
    </citation>
    <scope>NUCLEOTIDE SEQUENCE [LARGE SCALE GENOMIC DNA]</scope>
    <source>
        <strain evidence="3">JCM 18409</strain>
    </source>
</reference>
<gene>
    <name evidence="2" type="ORF">GCM10023335_19810</name>
</gene>
<sequence length="120" mass="13292">MPGRYPITNGMFAISRYPATCGVTFRYNRKWVTVSRTCAEPSPAAGPRRRPVGITWPDARTRRNTSPRWTPRTAPPTEVTPTHPARPTYRKGPPGRPDRPRPTTVPNRPSPTAPPGPGAR</sequence>
<protein>
    <submittedName>
        <fullName evidence="2">Uncharacterized protein</fullName>
    </submittedName>
</protein>
<name>A0ABP9IQU2_9ACTN</name>
<dbReference type="Proteomes" id="UP001501759">
    <property type="component" value="Unassembled WGS sequence"/>
</dbReference>
<accession>A0ABP9IQU2</accession>
<evidence type="ECO:0000313" key="2">
    <source>
        <dbReference type="EMBL" id="GAA5003842.1"/>
    </source>
</evidence>
<evidence type="ECO:0000313" key="3">
    <source>
        <dbReference type="Proteomes" id="UP001501759"/>
    </source>
</evidence>
<comment type="caution">
    <text evidence="2">The sequence shown here is derived from an EMBL/GenBank/DDBJ whole genome shotgun (WGS) entry which is preliminary data.</text>
</comment>
<feature type="compositionally biased region" description="Pro residues" evidence="1">
    <location>
        <begin position="108"/>
        <end position="120"/>
    </location>
</feature>
<dbReference type="EMBL" id="BAABKB010000003">
    <property type="protein sequence ID" value="GAA5003842.1"/>
    <property type="molecule type" value="Genomic_DNA"/>
</dbReference>
<evidence type="ECO:0000256" key="1">
    <source>
        <dbReference type="SAM" id="MobiDB-lite"/>
    </source>
</evidence>
<keyword evidence="3" id="KW-1185">Reference proteome</keyword>
<proteinExistence type="predicted"/>
<feature type="region of interest" description="Disordered" evidence="1">
    <location>
        <begin position="39"/>
        <end position="120"/>
    </location>
</feature>